<sequence length="241" mass="27974">MTFLWTAVAFFLYVEIGVLLILCLPFISITRMQSIFQLRIWNKMSRIWTKFFLNIKLSYIMITILIGLLIDSLREMWKYSGAKNNKDAILQPNMFNHLHMKLFRAQRNLFIAGFSLFLWLVLRRVITLINQLATASSTTASLQTKAESDNQTAKKYMEDNALLKQTLMDGKGNKATADGNELLRKEMEKLREELKGSEEALKMSQSEMEAMKKQSDGLTKEYDRLLKEHQNLQESGDKKDD</sequence>
<dbReference type="RefSeq" id="XP_014063181.2">
    <property type="nucleotide sequence ID" value="XM_014207706.2"/>
</dbReference>
<evidence type="ECO:0000256" key="3">
    <source>
        <dbReference type="ARBA" id="ARBA00022448"/>
    </source>
</evidence>
<dbReference type="GeneID" id="106609191"/>
<dbReference type="Gene3D" id="1.20.5.110">
    <property type="match status" value="1"/>
</dbReference>
<feature type="transmembrane region" description="Helical" evidence="11">
    <location>
        <begin position="105"/>
        <end position="122"/>
    </location>
</feature>
<evidence type="ECO:0000313" key="16">
    <source>
        <dbReference type="RefSeq" id="XP_014063179.2"/>
    </source>
</evidence>
<evidence type="ECO:0000259" key="13">
    <source>
        <dbReference type="Pfam" id="PF05529"/>
    </source>
</evidence>
<dbReference type="InterPro" id="IPR008417">
    <property type="entry name" value="BAP29/BAP31"/>
</dbReference>
<dbReference type="Bgee" id="ENSSSAG00000066779">
    <property type="expression patterns" value="Expressed in semen and 23 other cell types or tissues"/>
</dbReference>
<feature type="compositionally biased region" description="Basic and acidic residues" evidence="12">
    <location>
        <begin position="209"/>
        <end position="241"/>
    </location>
</feature>
<dbReference type="RefSeq" id="XP_014063179.2">
    <property type="nucleotide sequence ID" value="XM_014207704.2"/>
</dbReference>
<evidence type="ECO:0000256" key="5">
    <source>
        <dbReference type="ARBA" id="ARBA00022824"/>
    </source>
</evidence>
<feature type="region of interest" description="Disordered" evidence="12">
    <location>
        <begin position="193"/>
        <end position="241"/>
    </location>
</feature>
<comment type="similarity">
    <text evidence="2 11">Belongs to the BCAP29/BCAP31 family.</text>
</comment>
<evidence type="ECO:0000259" key="14">
    <source>
        <dbReference type="Pfam" id="PF18035"/>
    </source>
</evidence>
<reference evidence="16 17" key="1">
    <citation type="submission" date="2025-05" db="UniProtKB">
        <authorList>
            <consortium name="RefSeq"/>
        </authorList>
    </citation>
    <scope>IDENTIFICATION</scope>
</reference>
<keyword evidence="10 11" id="KW-0472">Membrane</keyword>
<dbReference type="PANTHER" id="PTHR12701:SF5">
    <property type="entry name" value="B-CELL RECEPTOR-ASSOCIATED PROTEIN 29"/>
    <property type="match status" value="1"/>
</dbReference>
<keyword evidence="6 11" id="KW-0931">ER-Golgi transport</keyword>
<evidence type="ECO:0000256" key="11">
    <source>
        <dbReference type="RuleBase" id="RU367026"/>
    </source>
</evidence>
<keyword evidence="9" id="KW-0175">Coiled coil</keyword>
<evidence type="ECO:0000313" key="15">
    <source>
        <dbReference type="Proteomes" id="UP001652741"/>
    </source>
</evidence>
<protein>
    <recommendedName>
        <fullName evidence="11">Endoplasmic reticulum transmembrane protein</fullName>
    </recommendedName>
</protein>
<evidence type="ECO:0000256" key="1">
    <source>
        <dbReference type="ARBA" id="ARBA00004477"/>
    </source>
</evidence>
<evidence type="ECO:0000256" key="2">
    <source>
        <dbReference type="ARBA" id="ARBA00007956"/>
    </source>
</evidence>
<comment type="function">
    <text evidence="11">May play a role in anterograde transport of membrane proteins from the endoplasmic reticulum to the Golgi.</text>
</comment>
<evidence type="ECO:0000256" key="6">
    <source>
        <dbReference type="ARBA" id="ARBA00022892"/>
    </source>
</evidence>
<feature type="transmembrane region" description="Helical" evidence="11">
    <location>
        <begin position="51"/>
        <end position="70"/>
    </location>
</feature>
<evidence type="ECO:0000256" key="7">
    <source>
        <dbReference type="ARBA" id="ARBA00022927"/>
    </source>
</evidence>
<evidence type="ECO:0000256" key="4">
    <source>
        <dbReference type="ARBA" id="ARBA00022692"/>
    </source>
</evidence>
<evidence type="ECO:0000256" key="10">
    <source>
        <dbReference type="ARBA" id="ARBA00023136"/>
    </source>
</evidence>
<feature type="domain" description="BAP29/BAP31 transmembrane" evidence="13">
    <location>
        <begin position="1"/>
        <end position="139"/>
    </location>
</feature>
<accession>A0A1S3SFR2</accession>
<evidence type="ECO:0000256" key="9">
    <source>
        <dbReference type="ARBA" id="ARBA00023054"/>
    </source>
</evidence>
<organism evidence="15 16">
    <name type="scientific">Salmo salar</name>
    <name type="common">Atlantic salmon</name>
    <dbReference type="NCBI Taxonomy" id="8030"/>
    <lineage>
        <taxon>Eukaryota</taxon>
        <taxon>Metazoa</taxon>
        <taxon>Chordata</taxon>
        <taxon>Craniata</taxon>
        <taxon>Vertebrata</taxon>
        <taxon>Euteleostomi</taxon>
        <taxon>Actinopterygii</taxon>
        <taxon>Neopterygii</taxon>
        <taxon>Teleostei</taxon>
        <taxon>Protacanthopterygii</taxon>
        <taxon>Salmoniformes</taxon>
        <taxon>Salmonidae</taxon>
        <taxon>Salmoninae</taxon>
        <taxon>Salmo</taxon>
    </lineage>
</organism>
<proteinExistence type="inferred from homology"/>
<keyword evidence="5 11" id="KW-0256">Endoplasmic reticulum</keyword>
<name>A0A1S3SFR2_SALSA</name>
<dbReference type="Pfam" id="PF05529">
    <property type="entry name" value="Bap31"/>
    <property type="match status" value="1"/>
</dbReference>
<dbReference type="Proteomes" id="UP001652741">
    <property type="component" value="Chromosome ssa07"/>
</dbReference>
<dbReference type="Pfam" id="PF18035">
    <property type="entry name" value="Bap31_Bap29_C"/>
    <property type="match status" value="1"/>
</dbReference>
<gene>
    <name evidence="16 17" type="primary">LOC106609191</name>
</gene>
<evidence type="ECO:0000256" key="8">
    <source>
        <dbReference type="ARBA" id="ARBA00022989"/>
    </source>
</evidence>
<dbReference type="InterPro" id="IPR040463">
    <property type="entry name" value="BAP29/BAP31_N"/>
</dbReference>
<keyword evidence="15" id="KW-1185">Reference proteome</keyword>
<keyword evidence="4 11" id="KW-0812">Transmembrane</keyword>
<feature type="domain" description="Bap31/Bap29 cytoplasmic coiled-coil" evidence="14">
    <location>
        <begin position="185"/>
        <end position="241"/>
    </location>
</feature>
<evidence type="ECO:0000256" key="12">
    <source>
        <dbReference type="SAM" id="MobiDB-lite"/>
    </source>
</evidence>
<evidence type="ECO:0000313" key="17">
    <source>
        <dbReference type="RefSeq" id="XP_014063181.2"/>
    </source>
</evidence>
<dbReference type="InterPro" id="IPR041672">
    <property type="entry name" value="Bap31/Bap29_C"/>
</dbReference>
<keyword evidence="8 11" id="KW-1133">Transmembrane helix</keyword>
<dbReference type="PANTHER" id="PTHR12701">
    <property type="entry name" value="BCR-ASSOCIATED PROTEIN, BAP"/>
    <property type="match status" value="1"/>
</dbReference>
<keyword evidence="3 11" id="KW-0813">Transport</keyword>
<comment type="subcellular location">
    <subcellularLocation>
        <location evidence="1 11">Endoplasmic reticulum membrane</location>
        <topology evidence="1 11">Multi-pass membrane protein</topology>
    </subcellularLocation>
</comment>
<keyword evidence="7 11" id="KW-0653">Protein transport</keyword>
<feature type="transmembrane region" description="Helical" evidence="11">
    <location>
        <begin position="6"/>
        <end position="30"/>
    </location>
</feature>